<dbReference type="Proteomes" id="UP000518752">
    <property type="component" value="Unassembled WGS sequence"/>
</dbReference>
<dbReference type="EMBL" id="JAACJN010000053">
    <property type="protein sequence ID" value="KAF5382293.1"/>
    <property type="molecule type" value="Genomic_DNA"/>
</dbReference>
<protein>
    <submittedName>
        <fullName evidence="2">Uncharacterized protein</fullName>
    </submittedName>
</protein>
<evidence type="ECO:0000313" key="2">
    <source>
        <dbReference type="EMBL" id="KAF5382293.1"/>
    </source>
</evidence>
<proteinExistence type="predicted"/>
<gene>
    <name evidence="2" type="ORF">D9757_008465</name>
</gene>
<evidence type="ECO:0000313" key="3">
    <source>
        <dbReference type="Proteomes" id="UP000518752"/>
    </source>
</evidence>
<feature type="region of interest" description="Disordered" evidence="1">
    <location>
        <begin position="1"/>
        <end position="103"/>
    </location>
</feature>
<keyword evidence="3" id="KW-1185">Reference proteome</keyword>
<feature type="compositionally biased region" description="Polar residues" evidence="1">
    <location>
        <begin position="90"/>
        <end position="103"/>
    </location>
</feature>
<feature type="compositionally biased region" description="Low complexity" evidence="1">
    <location>
        <begin position="58"/>
        <end position="67"/>
    </location>
</feature>
<feature type="compositionally biased region" description="Basic residues" evidence="1">
    <location>
        <begin position="1"/>
        <end position="10"/>
    </location>
</feature>
<sequence>MPLRRGHTGHSKTVSNVAHALKRALGSTASNVEGNREHAQAVAPISYHTRTEPTYDGSSASTSSSSPSPSPSPSPTSFSEYLGTSPDSPPSHQCRNKNQNPAQ</sequence>
<accession>A0A8H5HFH0</accession>
<comment type="caution">
    <text evidence="2">The sequence shown here is derived from an EMBL/GenBank/DDBJ whole genome shotgun (WGS) entry which is preliminary data.</text>
</comment>
<reference evidence="2 3" key="1">
    <citation type="journal article" date="2020" name="ISME J.">
        <title>Uncovering the hidden diversity of litter-decomposition mechanisms in mushroom-forming fungi.</title>
        <authorList>
            <person name="Floudas D."/>
            <person name="Bentzer J."/>
            <person name="Ahren D."/>
            <person name="Johansson T."/>
            <person name="Persson P."/>
            <person name="Tunlid A."/>
        </authorList>
    </citation>
    <scope>NUCLEOTIDE SEQUENCE [LARGE SCALE GENOMIC DNA]</scope>
    <source>
        <strain evidence="2 3">CBS 406.79</strain>
    </source>
</reference>
<name>A0A8H5HFH0_9AGAR</name>
<evidence type="ECO:0000256" key="1">
    <source>
        <dbReference type="SAM" id="MobiDB-lite"/>
    </source>
</evidence>
<organism evidence="2 3">
    <name type="scientific">Collybiopsis confluens</name>
    <dbReference type="NCBI Taxonomy" id="2823264"/>
    <lineage>
        <taxon>Eukaryota</taxon>
        <taxon>Fungi</taxon>
        <taxon>Dikarya</taxon>
        <taxon>Basidiomycota</taxon>
        <taxon>Agaricomycotina</taxon>
        <taxon>Agaricomycetes</taxon>
        <taxon>Agaricomycetidae</taxon>
        <taxon>Agaricales</taxon>
        <taxon>Marasmiineae</taxon>
        <taxon>Omphalotaceae</taxon>
        <taxon>Collybiopsis</taxon>
    </lineage>
</organism>
<dbReference type="AlphaFoldDB" id="A0A8H5HFH0"/>
<dbReference type="OrthoDB" id="2935230at2759"/>